<gene>
    <name evidence="9 11" type="primary">tpiA</name>
    <name evidence="11" type="ORF">OCV57_00880</name>
</gene>
<dbReference type="SUPFAM" id="SSF51351">
    <property type="entry name" value="Triosephosphate isomerase (TIM)"/>
    <property type="match status" value="1"/>
</dbReference>
<accession>A0AAE3IED3</accession>
<evidence type="ECO:0000256" key="9">
    <source>
        <dbReference type="HAMAP-Rule" id="MF_00147"/>
    </source>
</evidence>
<dbReference type="GO" id="GO:0046166">
    <property type="term" value="P:glyceraldehyde-3-phosphate biosynthetic process"/>
    <property type="evidence" value="ECO:0007669"/>
    <property type="project" value="TreeGrafter"/>
</dbReference>
<dbReference type="EC" id="5.3.1.1" evidence="3 9"/>
<evidence type="ECO:0000256" key="1">
    <source>
        <dbReference type="ARBA" id="ARBA00004680"/>
    </source>
</evidence>
<dbReference type="RefSeq" id="WP_022287442.1">
    <property type="nucleotide sequence ID" value="NZ_JAOQJZ010000001.1"/>
</dbReference>
<organism evidence="11 12">
    <name type="scientific">Hominimerdicola aceti</name>
    <dbReference type="NCBI Taxonomy" id="2981726"/>
    <lineage>
        <taxon>Bacteria</taxon>
        <taxon>Bacillati</taxon>
        <taxon>Bacillota</taxon>
        <taxon>Clostridia</taxon>
        <taxon>Eubacteriales</taxon>
        <taxon>Oscillospiraceae</taxon>
        <taxon>Hominimerdicola</taxon>
    </lineage>
</organism>
<evidence type="ECO:0000256" key="4">
    <source>
        <dbReference type="ARBA" id="ARBA00019397"/>
    </source>
</evidence>
<feature type="binding site" evidence="9">
    <location>
        <position position="218"/>
    </location>
    <ligand>
        <name>substrate</name>
    </ligand>
</feature>
<dbReference type="Proteomes" id="UP001208131">
    <property type="component" value="Unassembled WGS sequence"/>
</dbReference>
<comment type="similarity">
    <text evidence="2 9 10">Belongs to the triosephosphate isomerase family.</text>
</comment>
<dbReference type="GO" id="GO:0005829">
    <property type="term" value="C:cytosol"/>
    <property type="evidence" value="ECO:0007669"/>
    <property type="project" value="TreeGrafter"/>
</dbReference>
<dbReference type="PROSITE" id="PS51440">
    <property type="entry name" value="TIM_2"/>
    <property type="match status" value="1"/>
</dbReference>
<feature type="binding site" evidence="9">
    <location>
        <begin position="13"/>
        <end position="15"/>
    </location>
    <ligand>
        <name>substrate</name>
    </ligand>
</feature>
<dbReference type="PROSITE" id="PS00171">
    <property type="entry name" value="TIM_1"/>
    <property type="match status" value="1"/>
</dbReference>
<dbReference type="GO" id="GO:0019563">
    <property type="term" value="P:glycerol catabolic process"/>
    <property type="evidence" value="ECO:0007669"/>
    <property type="project" value="TreeGrafter"/>
</dbReference>
<feature type="binding site" evidence="9">
    <location>
        <position position="178"/>
    </location>
    <ligand>
        <name>substrate</name>
    </ligand>
</feature>
<comment type="pathway">
    <text evidence="9 10">Carbohydrate biosynthesis; gluconeogenesis.</text>
</comment>
<sequence>MKKAVRKAIIAGNWKMNKTRPEAKELLEAIKPLVANAEGKVEVIACVPFTNLETAINATAGSNVKIGAENVHFEKSGAFTGEISADMLVELGVEYVVIGHSERRQYFGETDETVNKRTKAALAAGLKPIVCVGELLWERECNITEEVIARQVKLDFFGVSAEDVKKSVIAYEPVWAIGTGKTATADQAEEVCAFIRATLAKIYDEATAEAVTIQYGGSMNAKNCAELLSKENVDGGLIGGASLKAADFNTIVQAAVEG</sequence>
<dbReference type="PANTHER" id="PTHR21139:SF42">
    <property type="entry name" value="TRIOSEPHOSPHATE ISOMERASE"/>
    <property type="match status" value="1"/>
</dbReference>
<comment type="catalytic activity">
    <reaction evidence="9 10">
        <text>D-glyceraldehyde 3-phosphate = dihydroxyacetone phosphate</text>
        <dbReference type="Rhea" id="RHEA:18585"/>
        <dbReference type="ChEBI" id="CHEBI:57642"/>
        <dbReference type="ChEBI" id="CHEBI:59776"/>
        <dbReference type="EC" id="5.3.1.1"/>
    </reaction>
</comment>
<name>A0AAE3IED3_9FIRM</name>
<dbReference type="InterPro" id="IPR013785">
    <property type="entry name" value="Aldolase_TIM"/>
</dbReference>
<evidence type="ECO:0000313" key="12">
    <source>
        <dbReference type="Proteomes" id="UP001208131"/>
    </source>
</evidence>
<dbReference type="GO" id="GO:0006094">
    <property type="term" value="P:gluconeogenesis"/>
    <property type="evidence" value="ECO:0007669"/>
    <property type="project" value="UniProtKB-UniRule"/>
</dbReference>
<evidence type="ECO:0000256" key="10">
    <source>
        <dbReference type="RuleBase" id="RU363013"/>
    </source>
</evidence>
<dbReference type="GO" id="GO:0006096">
    <property type="term" value="P:glycolytic process"/>
    <property type="evidence" value="ECO:0007669"/>
    <property type="project" value="UniProtKB-UniRule"/>
</dbReference>
<dbReference type="PANTHER" id="PTHR21139">
    <property type="entry name" value="TRIOSEPHOSPHATE ISOMERASE"/>
    <property type="match status" value="1"/>
</dbReference>
<feature type="active site" description="Electrophile" evidence="9">
    <location>
        <position position="100"/>
    </location>
</feature>
<keyword evidence="5 9" id="KW-0312">Gluconeogenesis</keyword>
<comment type="caution">
    <text evidence="11">The sequence shown here is derived from an EMBL/GenBank/DDBJ whole genome shotgun (WGS) entry which is preliminary data.</text>
</comment>
<keyword evidence="8 9" id="KW-0413">Isomerase</keyword>
<dbReference type="InterPro" id="IPR035990">
    <property type="entry name" value="TIM_sf"/>
</dbReference>
<evidence type="ECO:0000256" key="6">
    <source>
        <dbReference type="ARBA" id="ARBA00022490"/>
    </source>
</evidence>
<feature type="active site" description="Proton acceptor" evidence="9">
    <location>
        <position position="172"/>
    </location>
</feature>
<protein>
    <recommendedName>
        <fullName evidence="4 9">Triosephosphate isomerase</fullName>
        <shortName evidence="9">TIM</shortName>
        <shortName evidence="9">TPI</shortName>
        <ecNumber evidence="3 9">5.3.1.1</ecNumber>
    </recommendedName>
    <alternativeName>
        <fullName evidence="9">Triose-phosphate isomerase</fullName>
    </alternativeName>
</protein>
<dbReference type="InterPro" id="IPR022896">
    <property type="entry name" value="TrioseP_Isoase_bac/euk"/>
</dbReference>
<proteinExistence type="inferred from homology"/>
<evidence type="ECO:0000256" key="5">
    <source>
        <dbReference type="ARBA" id="ARBA00022432"/>
    </source>
</evidence>
<comment type="subunit">
    <text evidence="9 10">Homodimer.</text>
</comment>
<evidence type="ECO:0000256" key="7">
    <source>
        <dbReference type="ARBA" id="ARBA00023152"/>
    </source>
</evidence>
<dbReference type="Gene3D" id="3.20.20.70">
    <property type="entry name" value="Aldolase class I"/>
    <property type="match status" value="1"/>
</dbReference>
<reference evidence="11 12" key="1">
    <citation type="journal article" date="2021" name="ISME Commun">
        <title>Automated analysis of genomic sequences facilitates high-throughput and comprehensive description of bacteria.</title>
        <authorList>
            <person name="Hitch T.C.A."/>
        </authorList>
    </citation>
    <scope>NUCLEOTIDE SEQUENCE [LARGE SCALE GENOMIC DNA]</scope>
    <source>
        <strain evidence="11 12">Sanger_31</strain>
    </source>
</reference>
<dbReference type="InterPro" id="IPR000652">
    <property type="entry name" value="Triosephosphate_isomerase"/>
</dbReference>
<dbReference type="CDD" id="cd00311">
    <property type="entry name" value="TIM"/>
    <property type="match status" value="1"/>
</dbReference>
<dbReference type="GO" id="GO:0004807">
    <property type="term" value="F:triose-phosphate isomerase activity"/>
    <property type="evidence" value="ECO:0007669"/>
    <property type="project" value="UniProtKB-UniRule"/>
</dbReference>
<evidence type="ECO:0000313" key="11">
    <source>
        <dbReference type="EMBL" id="MCU6704480.1"/>
    </source>
</evidence>
<dbReference type="NCBIfam" id="TIGR00419">
    <property type="entry name" value="tim"/>
    <property type="match status" value="1"/>
</dbReference>
<keyword evidence="12" id="KW-1185">Reference proteome</keyword>
<evidence type="ECO:0000256" key="3">
    <source>
        <dbReference type="ARBA" id="ARBA00011940"/>
    </source>
</evidence>
<feature type="binding site" evidence="9">
    <location>
        <begin position="239"/>
        <end position="240"/>
    </location>
    <ligand>
        <name>substrate</name>
    </ligand>
</feature>
<dbReference type="HAMAP" id="MF_00147_B">
    <property type="entry name" value="TIM_B"/>
    <property type="match status" value="1"/>
</dbReference>
<comment type="function">
    <text evidence="9">Involved in the gluconeogenesis. Catalyzes stereospecifically the conversion of dihydroxyacetone phosphate (DHAP) to D-glyceraldehyde-3-phosphate (G3P).</text>
</comment>
<keyword evidence="7 9" id="KW-0324">Glycolysis</keyword>
<evidence type="ECO:0000256" key="8">
    <source>
        <dbReference type="ARBA" id="ARBA00023235"/>
    </source>
</evidence>
<dbReference type="AlphaFoldDB" id="A0AAE3IED3"/>
<dbReference type="InterPro" id="IPR020861">
    <property type="entry name" value="Triosephosphate_isomerase_AS"/>
</dbReference>
<dbReference type="EMBL" id="JAOQJZ010000001">
    <property type="protein sequence ID" value="MCU6704480.1"/>
    <property type="molecule type" value="Genomic_DNA"/>
</dbReference>
<evidence type="ECO:0000256" key="2">
    <source>
        <dbReference type="ARBA" id="ARBA00007422"/>
    </source>
</evidence>
<keyword evidence="6 9" id="KW-0963">Cytoplasm</keyword>
<comment type="subcellular location">
    <subcellularLocation>
        <location evidence="9 10">Cytoplasm</location>
    </subcellularLocation>
</comment>
<dbReference type="FunFam" id="3.20.20.70:FF:000016">
    <property type="entry name" value="Triosephosphate isomerase"/>
    <property type="match status" value="1"/>
</dbReference>
<dbReference type="Pfam" id="PF00121">
    <property type="entry name" value="TIM"/>
    <property type="match status" value="1"/>
</dbReference>
<comment type="pathway">
    <text evidence="1 9 10">Carbohydrate degradation; glycolysis; D-glyceraldehyde 3-phosphate from glycerone phosphate: step 1/1.</text>
</comment>